<dbReference type="PANTHER" id="PTHR30595">
    <property type="entry name" value="GLPR-RELATED TRANSCRIPTIONAL REPRESSOR"/>
    <property type="match status" value="1"/>
</dbReference>
<accession>A0A653A4E9</accession>
<evidence type="ECO:0000256" key="1">
    <source>
        <dbReference type="SAM" id="MobiDB-lite"/>
    </source>
</evidence>
<dbReference type="InterPro" id="IPR036388">
    <property type="entry name" value="WH-like_DNA-bd_sf"/>
</dbReference>
<dbReference type="InterPro" id="IPR054760">
    <property type="entry name" value="DIP2311-like_C"/>
</dbReference>
<protein>
    <submittedName>
        <fullName evidence="3">ATPase AAA</fullName>
    </submittedName>
</protein>
<evidence type="ECO:0000313" key="3">
    <source>
        <dbReference type="EMBL" id="VBB42884.1"/>
    </source>
</evidence>
<dbReference type="EMBL" id="UPXX01000018">
    <property type="protein sequence ID" value="VBB42884.1"/>
    <property type="molecule type" value="Genomic_DNA"/>
</dbReference>
<dbReference type="PANTHER" id="PTHR30595:SF6">
    <property type="entry name" value="SCHLAFEN ALBA-2 DOMAIN-CONTAINING PROTEIN"/>
    <property type="match status" value="1"/>
</dbReference>
<feature type="domain" description="Transcriptional regulator DIP2311-like C-terminal" evidence="2">
    <location>
        <begin position="112"/>
        <end position="164"/>
    </location>
</feature>
<organism evidence="3">
    <name type="scientific">Uncultured Desulfatiglans sp</name>
    <dbReference type="NCBI Taxonomy" id="1748965"/>
    <lineage>
        <taxon>Bacteria</taxon>
        <taxon>Pseudomonadati</taxon>
        <taxon>Thermodesulfobacteriota</taxon>
        <taxon>Desulfobacteria</taxon>
        <taxon>Desulfatiglandales</taxon>
        <taxon>Desulfatiglandaceae</taxon>
        <taxon>Desulfatiglans</taxon>
        <taxon>environmental samples</taxon>
    </lineage>
</organism>
<name>A0A653A4E9_UNCDX</name>
<dbReference type="SUPFAM" id="SSF46785">
    <property type="entry name" value="Winged helix' DNA-binding domain"/>
    <property type="match status" value="1"/>
</dbReference>
<gene>
    <name evidence="3" type="ORF">TRIP_B250001</name>
</gene>
<feature type="region of interest" description="Disordered" evidence="1">
    <location>
        <begin position="1"/>
        <end position="20"/>
    </location>
</feature>
<reference evidence="3" key="1">
    <citation type="submission" date="2018-07" db="EMBL/GenBank/DDBJ databases">
        <authorList>
            <consortium name="Genoscope - CEA"/>
            <person name="William W."/>
        </authorList>
    </citation>
    <scope>NUCLEOTIDE SEQUENCE</scope>
    <source>
        <strain evidence="3">IK1</strain>
    </source>
</reference>
<dbReference type="InterPro" id="IPR038475">
    <property type="entry name" value="RecG_C_sf"/>
</dbReference>
<dbReference type="AlphaFoldDB" id="A0A653A4E9"/>
<dbReference type="Pfam" id="PF13749">
    <property type="entry name" value="HATPase_c_4"/>
    <property type="match status" value="1"/>
</dbReference>
<dbReference type="Gene3D" id="1.10.10.10">
    <property type="entry name" value="Winged helix-like DNA-binding domain superfamily/Winged helix DNA-binding domain"/>
    <property type="match status" value="1"/>
</dbReference>
<dbReference type="InterPro" id="IPR036390">
    <property type="entry name" value="WH_DNA-bd_sf"/>
</dbReference>
<proteinExistence type="predicted"/>
<sequence length="176" mass="19928">MKNTAPSRQHILPTNIWNPGELPPGLTPELLREPHGPLPRNPLIAEPLYRIKYVEKAGTGTTDMIADCRKAGLPGPDFEQRGPYFVVTVWRDWLTDEVLARFQLNERQLLTVSYVKKMGRISNSEYQKLTGASRPTASRDLDELSKRGILKKIGTTGKGTHYLLSKKRITKDFKES</sequence>
<evidence type="ECO:0000259" key="2">
    <source>
        <dbReference type="Pfam" id="PF22168"/>
    </source>
</evidence>
<dbReference type="Gene3D" id="3.30.565.60">
    <property type="match status" value="1"/>
</dbReference>
<dbReference type="Pfam" id="PF22168">
    <property type="entry name" value="DIP2311-like_C"/>
    <property type="match status" value="1"/>
</dbReference>